<feature type="region of interest" description="Disordered" evidence="1">
    <location>
        <begin position="316"/>
        <end position="342"/>
    </location>
</feature>
<sequence length="342" mass="37887">MEGVTTIAESRAEAASRRRRPALSAFLRTRRARVSPADVGMPPGLRRRTPGLRREEVAQLSGVGVTWYTWLEQGRPINASVQVLDAVARTLRLDQTEREHLYHLAEVPYVPERERTAEEIDPEVHRIIESMDPLPAVVYNGRYDVLAANSAYRHIFPVLDIVGGPERNVLWQLFVTMRPCCCAILNRKEELPLLVATLRGTYGRHVGEPAWEGFVDELCAASGEFSALWRSGDVSPTGARVKLVQHASVGELRLTSTSLEISGAPETRIVVYSPHDTETESRTARLREIEDPVIGCPVHARPLSYIRSTMLRTAHLHTGNGNGHRATTQIPPPEPTPGPGGE</sequence>
<evidence type="ECO:0000313" key="3">
    <source>
        <dbReference type="EMBL" id="MDJ1130398.1"/>
    </source>
</evidence>
<dbReference type="RefSeq" id="WP_274039913.1">
    <property type="nucleotide sequence ID" value="NZ_JANCPR020000001.1"/>
</dbReference>
<proteinExistence type="predicted"/>
<dbReference type="EMBL" id="JANCPR020000001">
    <property type="protein sequence ID" value="MDJ1130398.1"/>
    <property type="molecule type" value="Genomic_DNA"/>
</dbReference>
<protein>
    <submittedName>
        <fullName evidence="3">Helix-turn-helix transcriptional regulator</fullName>
    </submittedName>
</protein>
<dbReference type="PANTHER" id="PTHR35010:SF2">
    <property type="entry name" value="BLL4672 PROTEIN"/>
    <property type="match status" value="1"/>
</dbReference>
<dbReference type="Gene3D" id="3.30.450.180">
    <property type="match status" value="1"/>
</dbReference>
<dbReference type="SMART" id="SM00530">
    <property type="entry name" value="HTH_XRE"/>
    <property type="match status" value="1"/>
</dbReference>
<evidence type="ECO:0000256" key="1">
    <source>
        <dbReference type="SAM" id="MobiDB-lite"/>
    </source>
</evidence>
<dbReference type="Proteomes" id="UP001214441">
    <property type="component" value="Unassembled WGS sequence"/>
</dbReference>
<feature type="compositionally biased region" description="Pro residues" evidence="1">
    <location>
        <begin position="330"/>
        <end position="342"/>
    </location>
</feature>
<dbReference type="PANTHER" id="PTHR35010">
    <property type="entry name" value="BLL4672 PROTEIN-RELATED"/>
    <property type="match status" value="1"/>
</dbReference>
<gene>
    <name evidence="3" type="ORF">NMN56_000215</name>
</gene>
<organism evidence="3 4">
    <name type="scientific">Streptomyces iconiensis</name>
    <dbReference type="NCBI Taxonomy" id="1384038"/>
    <lineage>
        <taxon>Bacteria</taxon>
        <taxon>Bacillati</taxon>
        <taxon>Actinomycetota</taxon>
        <taxon>Actinomycetes</taxon>
        <taxon>Kitasatosporales</taxon>
        <taxon>Streptomycetaceae</taxon>
        <taxon>Streptomyces</taxon>
    </lineage>
</organism>
<dbReference type="InterPro" id="IPR010982">
    <property type="entry name" value="Lambda_DNA-bd_dom_sf"/>
</dbReference>
<dbReference type="Gene3D" id="1.10.260.40">
    <property type="entry name" value="lambda repressor-like DNA-binding domains"/>
    <property type="match status" value="1"/>
</dbReference>
<feature type="domain" description="HTH cro/C1-type" evidence="2">
    <location>
        <begin position="26"/>
        <end position="98"/>
    </location>
</feature>
<dbReference type="InterPro" id="IPR001387">
    <property type="entry name" value="Cro/C1-type_HTH"/>
</dbReference>
<dbReference type="Pfam" id="PF17765">
    <property type="entry name" value="MLTR_LBD"/>
    <property type="match status" value="1"/>
</dbReference>
<keyword evidence="4" id="KW-1185">Reference proteome</keyword>
<reference evidence="3 4" key="1">
    <citation type="submission" date="2023-05" db="EMBL/GenBank/DDBJ databases">
        <title>Streptantibioticus silvisoli sp. nov., acidotolerant actinomycetes 1 from pine litter.</title>
        <authorList>
            <person name="Swiecimska M."/>
            <person name="Golinska P."/>
            <person name="Sangal V."/>
            <person name="Wachnowicz B."/>
            <person name="Goodfellow M."/>
        </authorList>
    </citation>
    <scope>NUCLEOTIDE SEQUENCE [LARGE SCALE GENOMIC DNA]</scope>
    <source>
        <strain evidence="3 4">DSM 42109</strain>
    </source>
</reference>
<dbReference type="InterPro" id="IPR041413">
    <property type="entry name" value="MLTR_LBD"/>
</dbReference>
<evidence type="ECO:0000313" key="4">
    <source>
        <dbReference type="Proteomes" id="UP001214441"/>
    </source>
</evidence>
<dbReference type="Pfam" id="PF13560">
    <property type="entry name" value="HTH_31"/>
    <property type="match status" value="1"/>
</dbReference>
<accession>A0ABT6ZMW4</accession>
<evidence type="ECO:0000259" key="2">
    <source>
        <dbReference type="SMART" id="SM00530"/>
    </source>
</evidence>
<name>A0ABT6ZMW4_9ACTN</name>
<comment type="caution">
    <text evidence="3">The sequence shown here is derived from an EMBL/GenBank/DDBJ whole genome shotgun (WGS) entry which is preliminary data.</text>
</comment>
<dbReference type="SUPFAM" id="SSF47413">
    <property type="entry name" value="lambda repressor-like DNA-binding domains"/>
    <property type="match status" value="1"/>
</dbReference>
<dbReference type="CDD" id="cd00093">
    <property type="entry name" value="HTH_XRE"/>
    <property type="match status" value="1"/>
</dbReference>